<name>A0ABV4DV00_9CLOT</name>
<dbReference type="SUPFAM" id="SSF52309">
    <property type="entry name" value="N-(deoxy)ribosyltransferase-like"/>
    <property type="match status" value="1"/>
</dbReference>
<comment type="caution">
    <text evidence="2">The sequence shown here is derived from an EMBL/GenBank/DDBJ whole genome shotgun (WGS) entry which is preliminary data.</text>
</comment>
<evidence type="ECO:0000313" key="2">
    <source>
        <dbReference type="EMBL" id="MEY8762497.1"/>
    </source>
</evidence>
<accession>A0ABV4DV00</accession>
<gene>
    <name evidence="2" type="ORF">AB8S09_02370</name>
</gene>
<dbReference type="Proteomes" id="UP001565220">
    <property type="component" value="Unassembled WGS sequence"/>
</dbReference>
<dbReference type="Gene3D" id="3.40.50.10400">
    <property type="entry name" value="Hypothetical protein PA1492"/>
    <property type="match status" value="1"/>
</dbReference>
<dbReference type="EMBL" id="JBGFFE010000002">
    <property type="protein sequence ID" value="MEY8762497.1"/>
    <property type="molecule type" value="Genomic_DNA"/>
</dbReference>
<keyword evidence="3" id="KW-1185">Reference proteome</keyword>
<feature type="domain" description="DUF7768" evidence="1">
    <location>
        <begin position="2"/>
        <end position="98"/>
    </location>
</feature>
<evidence type="ECO:0000313" key="3">
    <source>
        <dbReference type="Proteomes" id="UP001565220"/>
    </source>
</evidence>
<dbReference type="Pfam" id="PF24963">
    <property type="entry name" value="DUF7768"/>
    <property type="match status" value="1"/>
</dbReference>
<dbReference type="RefSeq" id="WP_369868429.1">
    <property type="nucleotide sequence ID" value="NZ_JBGFFE010000002.1"/>
</dbReference>
<reference evidence="2 3" key="1">
    <citation type="submission" date="2024-08" db="EMBL/GenBank/DDBJ databases">
        <title>Clostridium lapicellarii sp. nov., and Clostridium renhuaiense sp. nov., two species isolated from the mud in a fermentation cellar used for producing sauce-flavour Chinese liquors.</title>
        <authorList>
            <person name="Yang F."/>
            <person name="Wang H."/>
            <person name="Chen L.Q."/>
            <person name="Zhou N."/>
            <person name="Lu J.J."/>
            <person name="Pu X.X."/>
            <person name="Wan B."/>
            <person name="Wang L."/>
            <person name="Liu S.J."/>
        </authorList>
    </citation>
    <scope>NUCLEOTIDE SEQUENCE [LARGE SCALE GENOMIC DNA]</scope>
    <source>
        <strain evidence="2 3">MT-113</strain>
    </source>
</reference>
<dbReference type="InterPro" id="IPR056670">
    <property type="entry name" value="DUF7768"/>
</dbReference>
<protein>
    <submittedName>
        <fullName evidence="2">DUF4406 domain-containing protein</fullName>
    </submittedName>
</protein>
<sequence length="106" mass="12195">MKLVYICSPLRGDVEKNKERANNYCHFAVKEGVLPLAPHTIFTQLLDDDIEEERKKGMNLGLELLKHCDELWVFGNMISDGMKGEIKIAEKLEMPVIRFSSDCKRI</sequence>
<proteinExistence type="predicted"/>
<evidence type="ECO:0000259" key="1">
    <source>
        <dbReference type="Pfam" id="PF24963"/>
    </source>
</evidence>
<organism evidence="2 3">
    <name type="scientific">Clostridium lapidicellarium</name>
    <dbReference type="NCBI Taxonomy" id="3240931"/>
    <lineage>
        <taxon>Bacteria</taxon>
        <taxon>Bacillati</taxon>
        <taxon>Bacillota</taxon>
        <taxon>Clostridia</taxon>
        <taxon>Eubacteriales</taxon>
        <taxon>Clostridiaceae</taxon>
        <taxon>Clostridium</taxon>
    </lineage>
</organism>